<name>G0AG03_COLFT</name>
<reference evidence="2 3" key="5">
    <citation type="journal article" date="2011" name="ISME J.">
        <title>Dual transcriptional profiling of a bacterial/fungal confrontation: Collimonas fungivorans versus Aspergillus niger.</title>
        <authorList>
            <person name="Mela F."/>
            <person name="Fritsche K."/>
            <person name="de Boer W."/>
            <person name="van Veen J.A."/>
            <person name="de Graaff L.H."/>
            <person name="van den Berg M."/>
            <person name="Leveau J.H."/>
        </authorList>
    </citation>
    <scope>NUCLEOTIDE SEQUENCE [LARGE SCALE GENOMIC DNA]</scope>
    <source>
        <strain evidence="2 3">Ter331</strain>
    </source>
</reference>
<dbReference type="NCBIfam" id="TIGR01849">
    <property type="entry name" value="PHB_depoly_PhaZ"/>
    <property type="match status" value="1"/>
</dbReference>
<dbReference type="KEGG" id="cfu:CFU_3829"/>
<reference evidence="2 3" key="2">
    <citation type="journal article" date="2006" name="J. Microbiol. Methods">
        <title>Genomic flank-sequencing of plasposon insertion sites for rapid identification of functional genes.</title>
        <authorList>
            <person name="Leveau J.H."/>
            <person name="Gerards S."/>
            <person name="Fritsche K."/>
            <person name="Zondag G."/>
            <person name="van Veen J.A."/>
        </authorList>
    </citation>
    <scope>NUCLEOTIDE SEQUENCE [LARGE SCALE GENOMIC DNA]</scope>
    <source>
        <strain evidence="2 3">Ter331</strain>
    </source>
</reference>
<evidence type="ECO:0000313" key="2">
    <source>
        <dbReference type="EMBL" id="AEK63653.1"/>
    </source>
</evidence>
<dbReference type="PANTHER" id="PTHR36837:SF4">
    <property type="entry name" value="BLR0908 PROTEIN"/>
    <property type="match status" value="1"/>
</dbReference>
<reference evidence="2 3" key="1">
    <citation type="journal article" date="2004" name="Environ. Microbiol.">
        <title>Phylogeny-function analysis of (meta)genomic libraries: screening for expression of ribosomal RNA genes by large-insert library fluorescent in situ hybridization (LIL-FISH).</title>
        <authorList>
            <person name="Leveau J.H."/>
            <person name="Gerards S."/>
            <person name="de Boer W."/>
            <person name="van Veen J.A."/>
        </authorList>
    </citation>
    <scope>NUCLEOTIDE SEQUENCE [LARGE SCALE GENOMIC DNA]</scope>
    <source>
        <strain evidence="2 3">Ter331</strain>
    </source>
</reference>
<feature type="domain" description="PHB de-polymerase C-terminal" evidence="1">
    <location>
        <begin position="297"/>
        <end position="498"/>
    </location>
</feature>
<organism evidence="2 3">
    <name type="scientific">Collimonas fungivorans (strain Ter331)</name>
    <dbReference type="NCBI Taxonomy" id="1005048"/>
    <lineage>
        <taxon>Bacteria</taxon>
        <taxon>Pseudomonadati</taxon>
        <taxon>Pseudomonadota</taxon>
        <taxon>Betaproteobacteria</taxon>
        <taxon>Burkholderiales</taxon>
        <taxon>Oxalobacteraceae</taxon>
        <taxon>Collimonas</taxon>
    </lineage>
</organism>
<dbReference type="AlphaFoldDB" id="G0AG03"/>
<reference evidence="2 3" key="3">
    <citation type="journal article" date="2008" name="FEMS Microbiol. Ecol.">
        <title>Identification and characterization of genes underlying chitinolysis in Collimonas fungivorans Ter331.</title>
        <authorList>
            <person name="Fritsche K."/>
            <person name="de Boer W."/>
            <person name="Gerards S."/>
            <person name="van den Berg M."/>
            <person name="van Veen J.A."/>
            <person name="Leveau J.H."/>
        </authorList>
    </citation>
    <scope>NUCLEOTIDE SEQUENCE [LARGE SCALE GENOMIC DNA]</scope>
    <source>
        <strain evidence="2 3">Ter331</strain>
    </source>
</reference>
<dbReference type="Gene3D" id="3.40.50.1820">
    <property type="entry name" value="alpha/beta hydrolase"/>
    <property type="match status" value="1"/>
</dbReference>
<dbReference type="STRING" id="1005048.CFU_3829"/>
<dbReference type="PIRSF" id="PIRSF020818">
    <property type="entry name" value="PHB_depoly_PhaZ"/>
    <property type="match status" value="1"/>
</dbReference>
<dbReference type="InterPro" id="IPR051321">
    <property type="entry name" value="PHA/PHB_synthase"/>
</dbReference>
<dbReference type="EMBL" id="CP002745">
    <property type="protein sequence ID" value="AEK63653.1"/>
    <property type="molecule type" value="Genomic_DNA"/>
</dbReference>
<gene>
    <name evidence="2" type="primary">depA</name>
    <name evidence="2" type="ordered locus">CFU_3829</name>
</gene>
<evidence type="ECO:0000313" key="3">
    <source>
        <dbReference type="Proteomes" id="UP000008392"/>
    </source>
</evidence>
<reference evidence="3" key="6">
    <citation type="submission" date="2011-05" db="EMBL/GenBank/DDBJ databases">
        <title>Complete sequence of Collimonas fungivorans Ter331.</title>
        <authorList>
            <person name="Leveau J.H."/>
        </authorList>
    </citation>
    <scope>NUCLEOTIDE SEQUENCE [LARGE SCALE GENOMIC DNA]</scope>
    <source>
        <strain evidence="3">Ter331</strain>
    </source>
</reference>
<keyword evidence="3" id="KW-1185">Reference proteome</keyword>
<dbReference type="PANTHER" id="PTHR36837">
    <property type="entry name" value="POLY(3-HYDROXYALKANOATE) POLYMERASE SUBUNIT PHAC"/>
    <property type="match status" value="1"/>
</dbReference>
<dbReference type="Proteomes" id="UP000008392">
    <property type="component" value="Chromosome"/>
</dbReference>
<dbReference type="SUPFAM" id="SSF53474">
    <property type="entry name" value="alpha/beta-Hydrolases"/>
    <property type="match status" value="1"/>
</dbReference>
<dbReference type="InterPro" id="IPR010915">
    <property type="entry name" value="PHB_depoly_PhaZ"/>
</dbReference>
<dbReference type="InterPro" id="IPR009656">
    <property type="entry name" value="PHB_depo_C"/>
</dbReference>
<evidence type="ECO:0000259" key="1">
    <source>
        <dbReference type="Pfam" id="PF06850"/>
    </source>
</evidence>
<proteinExistence type="predicted"/>
<dbReference type="HOGENOM" id="CLU_017495_3_0_4"/>
<dbReference type="InterPro" id="IPR029058">
    <property type="entry name" value="AB_hydrolase_fold"/>
</dbReference>
<accession>G0AG03</accession>
<sequence>MQRAQRTFWFEPSGNGCRRHMPLLLLLAVAPLRRVVAPRPVTPAARSHSQIECQQALLANRLMSTEQRPCQRYGHGYCTCYVCRHSNKQGSPMTKIYQAYQGYADFSDPMRAWAGAAAPMLGYRFPGWPDSLALRKLAAACELFSCTQLTHQRPAFGIDSVEENGRTVSVHEEISDQTPFCTLLRFRKETKAVQPRILLVAPMSGHFATLLRGTVNTLLRDHDVYITDWHNARDVALSDGRFGFDEYVAHLIRFIEKIGPGTHVVAVCQPTVAALVAVSLMAADKHPAQPSSMTLMAGPIDTRINPTAVNQLAKSKPIEWFQKNLVSTVPGRFAGSQRQVYPGFLQLNAFMSMNLERHLKAFQNLYNYLVDGEDEKANTIKTFYAEYFAMSDLAAEFYLETVQSVFQDHALPLGEMQAFGRTIEPSAIRRTALFTVEGEKDDICAVGQTVAAQDMCSGIRPYMKSHHVQTGVGHYGVFNGRRWDNEIYPRLRDFIHSHQ</sequence>
<reference evidence="2 3" key="4">
    <citation type="journal article" date="2010" name="Environ. Microbiol.">
        <title>The bacterial genus Collimonas: mycophagy, weathering and other adaptive solutions to life in oligotrophic soil environments.</title>
        <authorList>
            <person name="Leveau J.H."/>
            <person name="Uroz S."/>
            <person name="de Boer W."/>
        </authorList>
    </citation>
    <scope>NUCLEOTIDE SEQUENCE [LARGE SCALE GENOMIC DNA]</scope>
    <source>
        <strain evidence="2 3">Ter331</strain>
    </source>
</reference>
<dbReference type="Pfam" id="PF06850">
    <property type="entry name" value="PHB_depo_C"/>
    <property type="match status" value="1"/>
</dbReference>
<protein>
    <submittedName>
        <fullName evidence="2">Polyhydroxyalkanoate depolymerase</fullName>
    </submittedName>
</protein>
<dbReference type="eggNOG" id="COG4553">
    <property type="taxonomic scope" value="Bacteria"/>
</dbReference>